<evidence type="ECO:0000313" key="2">
    <source>
        <dbReference type="Proteomes" id="UP000466906"/>
    </source>
</evidence>
<organism evidence="1 2">
    <name type="scientific">Mycolicibacterium alvei</name>
    <dbReference type="NCBI Taxonomy" id="67081"/>
    <lineage>
        <taxon>Bacteria</taxon>
        <taxon>Bacillati</taxon>
        <taxon>Actinomycetota</taxon>
        <taxon>Actinomycetes</taxon>
        <taxon>Mycobacteriales</taxon>
        <taxon>Mycobacteriaceae</taxon>
        <taxon>Mycolicibacterium</taxon>
    </lineage>
</organism>
<name>A0A6N4ULI7_9MYCO</name>
<evidence type="ECO:0000313" key="1">
    <source>
        <dbReference type="EMBL" id="BBX25996.1"/>
    </source>
</evidence>
<dbReference type="KEGG" id="malv:MALV_11210"/>
<accession>A0A6N4ULI7</accession>
<proteinExistence type="predicted"/>
<sequence>MPRRNPALVAPSRDGLGPVYRRLLDRERDLQRRFGVVGQHRRPRHLLDALERGETVEVPFWRVPSEFLPRDHGEMVVVDPGM</sequence>
<dbReference type="AlphaFoldDB" id="A0A6N4ULI7"/>
<protein>
    <submittedName>
        <fullName evidence="1">Uncharacterized protein</fullName>
    </submittedName>
</protein>
<keyword evidence="2" id="KW-1185">Reference proteome</keyword>
<gene>
    <name evidence="1" type="ORF">MALV_11210</name>
</gene>
<dbReference type="Proteomes" id="UP000466906">
    <property type="component" value="Chromosome"/>
</dbReference>
<dbReference type="EMBL" id="AP022565">
    <property type="protein sequence ID" value="BBX25996.1"/>
    <property type="molecule type" value="Genomic_DNA"/>
</dbReference>
<reference evidence="1 2" key="1">
    <citation type="journal article" date="2019" name="Emerg. Microbes Infect.">
        <title>Comprehensive subspecies identification of 175 nontuberculous mycobacteria species based on 7547 genomic profiles.</title>
        <authorList>
            <person name="Matsumoto Y."/>
            <person name="Kinjo T."/>
            <person name="Motooka D."/>
            <person name="Nabeya D."/>
            <person name="Jung N."/>
            <person name="Uechi K."/>
            <person name="Horii T."/>
            <person name="Iida T."/>
            <person name="Fujita J."/>
            <person name="Nakamura S."/>
        </authorList>
    </citation>
    <scope>NUCLEOTIDE SEQUENCE [LARGE SCALE GENOMIC DNA]</scope>
    <source>
        <strain evidence="1 2">JCM 12272</strain>
    </source>
</reference>